<dbReference type="GO" id="GO:0005829">
    <property type="term" value="C:cytosol"/>
    <property type="evidence" value="ECO:0007669"/>
    <property type="project" value="TreeGrafter"/>
</dbReference>
<evidence type="ECO:0000256" key="9">
    <source>
        <dbReference type="ARBA" id="ARBA00034920"/>
    </source>
</evidence>
<dbReference type="InterPro" id="IPR003959">
    <property type="entry name" value="ATPase_AAA_core"/>
</dbReference>
<keyword evidence="6" id="KW-0067">ATP-binding</keyword>
<feature type="domain" description="AAA+ ATPase" evidence="11">
    <location>
        <begin position="627"/>
        <end position="767"/>
    </location>
</feature>
<dbReference type="Pfam" id="PF00004">
    <property type="entry name" value="AAA"/>
    <property type="match status" value="2"/>
</dbReference>
<evidence type="ECO:0000256" key="1">
    <source>
        <dbReference type="ARBA" id="ARBA00004370"/>
    </source>
</evidence>
<dbReference type="Gene3D" id="1.10.8.60">
    <property type="match status" value="2"/>
</dbReference>
<evidence type="ECO:0000256" key="6">
    <source>
        <dbReference type="ARBA" id="ARBA00022840"/>
    </source>
</evidence>
<dbReference type="SMART" id="SM00382">
    <property type="entry name" value="AAA"/>
    <property type="match status" value="2"/>
</dbReference>
<reference evidence="12" key="2">
    <citation type="journal article" date="2023" name="Microbiol Resour">
        <title>Decontamination and Annotation of the Draft Genome Sequence of the Oomycete Lagenidium giganteum ARSEF 373.</title>
        <authorList>
            <person name="Morgan W.R."/>
            <person name="Tartar A."/>
        </authorList>
    </citation>
    <scope>NUCLEOTIDE SEQUENCE</scope>
    <source>
        <strain evidence="12">ARSEF 373</strain>
    </source>
</reference>
<dbReference type="GO" id="GO:0016887">
    <property type="term" value="F:ATP hydrolysis activity"/>
    <property type="evidence" value="ECO:0007669"/>
    <property type="project" value="InterPro"/>
</dbReference>
<dbReference type="InterPro" id="IPR027417">
    <property type="entry name" value="P-loop_NTPase"/>
</dbReference>
<comment type="similarity">
    <text evidence="2">Belongs to the AAA ATPase family.</text>
</comment>
<dbReference type="Gene3D" id="3.40.50.300">
    <property type="entry name" value="P-loop containing nucleotide triphosphate hydrolases"/>
    <property type="match status" value="2"/>
</dbReference>
<accession>A0AAV2Z8T6</accession>
<evidence type="ECO:0000256" key="3">
    <source>
        <dbReference type="ARBA" id="ARBA00022593"/>
    </source>
</evidence>
<dbReference type="GO" id="GO:0005524">
    <property type="term" value="F:ATP binding"/>
    <property type="evidence" value="ECO:0007669"/>
    <property type="project" value="UniProtKB-KW"/>
</dbReference>
<keyword evidence="5" id="KW-0378">Hydrolase</keyword>
<dbReference type="FunFam" id="3.40.50.300:FF:000109">
    <property type="entry name" value="Peroxisomal biogenesis factor 6"/>
    <property type="match status" value="1"/>
</dbReference>
<dbReference type="AlphaFoldDB" id="A0AAV2Z8T6"/>
<feature type="domain" description="AAA+ ATPase" evidence="11">
    <location>
        <begin position="362"/>
        <end position="485"/>
    </location>
</feature>
<evidence type="ECO:0000313" key="12">
    <source>
        <dbReference type="EMBL" id="DBA02230.1"/>
    </source>
</evidence>
<dbReference type="PANTHER" id="PTHR23077">
    <property type="entry name" value="AAA-FAMILY ATPASE"/>
    <property type="match status" value="1"/>
</dbReference>
<evidence type="ECO:0000256" key="5">
    <source>
        <dbReference type="ARBA" id="ARBA00022801"/>
    </source>
</evidence>
<evidence type="ECO:0000256" key="4">
    <source>
        <dbReference type="ARBA" id="ARBA00022741"/>
    </source>
</evidence>
<evidence type="ECO:0000256" key="10">
    <source>
        <dbReference type="ARBA" id="ARBA00048778"/>
    </source>
</evidence>
<evidence type="ECO:0000259" key="11">
    <source>
        <dbReference type="SMART" id="SM00382"/>
    </source>
</evidence>
<evidence type="ECO:0000256" key="8">
    <source>
        <dbReference type="ARBA" id="ARBA00034811"/>
    </source>
</evidence>
<dbReference type="InterPro" id="IPR050168">
    <property type="entry name" value="AAA_ATPase_domain"/>
</dbReference>
<dbReference type="SUPFAM" id="SSF52540">
    <property type="entry name" value="P-loop containing nucleoside triphosphate hydrolases"/>
    <property type="match status" value="2"/>
</dbReference>
<proteinExistence type="inferred from homology"/>
<dbReference type="InterPro" id="IPR047533">
    <property type="entry name" value="RecA-like_PEX6_r2"/>
</dbReference>
<sequence>MTITCSAFLHDDSGVYGAGLDSSAPQHPAIDVQAFVWGSESLDPTFSRLVLAVDGAQLADDQLTAVVTNDIAVLKQLQVFSGSYVVVQAGNDRRHVARLLFSRGEAAAPKQVVATPLLAFNLGLPLHAVKGDHVSAHLTLRAAWPQEIGLGATVYRRTRELLPADAAKAVIAPLYVSSVSCQNHALMRSPDGLLNAVRWFFRTKRVLQAGDIFAVPLCERYPYLPKATDAADAFQVVRIPPPFAVESSSIADEASATNVSTLVTTRCASVVVDTALVFFRVESLQHSTWPTSPELVALAVSDTTEVLQSTAVTSRAPDEQAIRKFLHTCSHKQLPRWSGLDLQQASLDRMYELLYPSQVCQIPVSVLLSGPRGVGKTALVHQVAKLLGVFVLEVPFTELTASSELHLLENMRNIVAKAQNLAPSLLYISRFFPVDKANEEAELRIGAALSEGIRALATHSNQTNIPLIACVEDVTDVPKFIRQCFLYELTLETPDLTTRKEMLRQLSETSEFDADVDLSELAQLTAGRTCGEIVAIVADAGALAIERTLEDGPCGIDELESASITSKDLEVALRNQAKSSPSKISNASIPNVKWEDVGGLEDVKEEILDVVQLPLKHPELFASGVRQRSGILLYGPPGTGKTLLAKAIATECNMNFLSVKGPELLNMYIGESEKNVRQVFAKARSCRPCILFFDELDSLAPMRGRGSDSGGVMDRVVSQLLTEIDGLSGGGNDQVFVIGATNRPDLLETGLLRPGRFDRLLYLGICNEKSAQLKVVQALTRKFHMAPDVNLNAIIAQCPLNFTGADFYALCSTTLASALKDRVANIDKQLDELNAADCYSSNRMTARALLNKLPPEELRVAVNQHHFLNALEQVVPSVSPAELQHYERLKDQYSSKRRRGRDLWGPCESSALPTSSPTRRAPVAMRAFVLLLVLLGVCHAFHSHSWASHFAARSGEALPIPAHDCRVCFYEKADYEGESVCIGLRSLQKEMDILPIEAPSSIGSIKFFKDTCDPVLILRVLVPPFGQRFVSVTEDQPAPAFHDIVEELYLEWDGTACLYGPAALHQYGRCYHDNIADVGDPWSTSFYELLMFKVDMASLDIVLYEHKNYNHDEPGWSKRFWDSSRDFTIHESNDPSDASLHTLSHNVASVQFICPKIEQFLL</sequence>
<evidence type="ECO:0000313" key="13">
    <source>
        <dbReference type="Proteomes" id="UP001146120"/>
    </source>
</evidence>
<dbReference type="Proteomes" id="UP001146120">
    <property type="component" value="Unassembled WGS sequence"/>
</dbReference>
<name>A0AAV2Z8T6_9STRA</name>
<dbReference type="GO" id="GO:0005778">
    <property type="term" value="C:peroxisomal membrane"/>
    <property type="evidence" value="ECO:0007669"/>
    <property type="project" value="TreeGrafter"/>
</dbReference>
<gene>
    <name evidence="12" type="ORF">N0F65_007640</name>
</gene>
<protein>
    <recommendedName>
        <fullName evidence="8">Peroxisomal ATPase PEX6</fullName>
    </recommendedName>
    <alternativeName>
        <fullName evidence="9">Peroxin-6</fullName>
    </alternativeName>
</protein>
<keyword evidence="4" id="KW-0547">Nucleotide-binding</keyword>
<keyword evidence="13" id="KW-1185">Reference proteome</keyword>
<dbReference type="PANTHER" id="PTHR23077:SF9">
    <property type="entry name" value="PEROXISOMAL ATPASE PEX6"/>
    <property type="match status" value="1"/>
</dbReference>
<reference evidence="12" key="1">
    <citation type="submission" date="2022-11" db="EMBL/GenBank/DDBJ databases">
        <authorList>
            <person name="Morgan W.R."/>
            <person name="Tartar A."/>
        </authorList>
    </citation>
    <scope>NUCLEOTIDE SEQUENCE</scope>
    <source>
        <strain evidence="12">ARSEF 373</strain>
    </source>
</reference>
<comment type="catalytic activity">
    <reaction evidence="10">
        <text>ATP + H2O = ADP + phosphate + H(+)</text>
        <dbReference type="Rhea" id="RHEA:13065"/>
        <dbReference type="ChEBI" id="CHEBI:15377"/>
        <dbReference type="ChEBI" id="CHEBI:15378"/>
        <dbReference type="ChEBI" id="CHEBI:30616"/>
        <dbReference type="ChEBI" id="CHEBI:43474"/>
        <dbReference type="ChEBI" id="CHEBI:456216"/>
    </reaction>
    <physiologicalReaction direction="left-to-right" evidence="10">
        <dbReference type="Rhea" id="RHEA:13066"/>
    </physiologicalReaction>
</comment>
<dbReference type="EMBL" id="DAKRPA010000034">
    <property type="protein sequence ID" value="DBA02230.1"/>
    <property type="molecule type" value="Genomic_DNA"/>
</dbReference>
<dbReference type="InterPro" id="IPR003593">
    <property type="entry name" value="AAA+_ATPase"/>
</dbReference>
<comment type="caution">
    <text evidence="12">The sequence shown here is derived from an EMBL/GenBank/DDBJ whole genome shotgun (WGS) entry which is preliminary data.</text>
</comment>
<keyword evidence="3" id="KW-0962">Peroxisome biogenesis</keyword>
<keyword evidence="7" id="KW-0472">Membrane</keyword>
<comment type="subcellular location">
    <subcellularLocation>
        <location evidence="1">Membrane</location>
    </subcellularLocation>
</comment>
<dbReference type="GO" id="GO:0016558">
    <property type="term" value="P:protein import into peroxisome matrix"/>
    <property type="evidence" value="ECO:0007669"/>
    <property type="project" value="TreeGrafter"/>
</dbReference>
<evidence type="ECO:0000256" key="2">
    <source>
        <dbReference type="ARBA" id="ARBA00006914"/>
    </source>
</evidence>
<organism evidence="12 13">
    <name type="scientific">Lagenidium giganteum</name>
    <dbReference type="NCBI Taxonomy" id="4803"/>
    <lineage>
        <taxon>Eukaryota</taxon>
        <taxon>Sar</taxon>
        <taxon>Stramenopiles</taxon>
        <taxon>Oomycota</taxon>
        <taxon>Peronosporomycetes</taxon>
        <taxon>Pythiales</taxon>
        <taxon>Pythiaceae</taxon>
    </lineage>
</organism>
<dbReference type="CDD" id="cd19527">
    <property type="entry name" value="RecA-like_PEX6_r2"/>
    <property type="match status" value="1"/>
</dbReference>
<evidence type="ECO:0000256" key="7">
    <source>
        <dbReference type="ARBA" id="ARBA00023136"/>
    </source>
</evidence>